<sequence>MTDKALSFRNHEFGDVLTAYRKFLSQQNVISDYDQGQSVIDILVSVLGYNTQNNNITANALYSESSIDTAVLRKNIVVRAKDYGYTPYSIICSKAMVDVSVTATQQSGQPEQLSIEKGTIFFGEGETEQVPFVAIRPYTVKREGNTYKFTGVELYQGTYGSVDIIIDRNRRSQLYEIPIDDIDTNYLEVYVQKSPDSEDFEEFWQAKTSINVDKDSKSYFLYETQSGRFAIQFGDGVIGRAVPDQSIIRVVYLKTLGRAGNGVKNIKFMSSIIPQDPMNRMMVETRVTSKSAGGLERESDYSIKRNAPKFFVSQNRGVINSDYADLIRTRLPYINSISVWSGREGKGYYDQFGRIYISANTEHSQILTDKQTKEIYDLVLDEIGIGGIIPIIVDVDNIFVDLEVKVFVDDFVFLKQSQIADLVRGYAAFYNNDRLEKFGGIFEHSVFTAGVNNLDATISSNLTGVKISKRIYPDTRIKTNFEFSFMNPVKDVISNSFTYSGKQVFIKSALDGTLSIFEIIDGKDILVRQNVGNVNFETGEVAVADLIVSRVNQSTKDIRFSATPLINNIYSNKNNVVKINDVIVTVERL</sequence>
<dbReference type="InterPro" id="IPR049026">
    <property type="entry name" value="Gp6-like_N"/>
</dbReference>
<dbReference type="Gene3D" id="3.30.300.200">
    <property type="match status" value="1"/>
</dbReference>
<gene>
    <name evidence="2" type="ORF">ORM20_00060</name>
</gene>
<evidence type="ECO:0000313" key="2">
    <source>
        <dbReference type="EMBL" id="CAI3971109.1"/>
    </source>
</evidence>
<feature type="domain" description="Baseplate wedge protein gp6-like N-terminal helical" evidence="1">
    <location>
        <begin position="13"/>
        <end position="85"/>
    </location>
</feature>
<accession>A0A9N6WV99</accession>
<proteinExistence type="predicted"/>
<dbReference type="Pfam" id="PF21379">
    <property type="entry name" value="Gp6-like_1st"/>
    <property type="match status" value="1"/>
</dbReference>
<protein>
    <submittedName>
        <fullName evidence="2">Baseplate wedge subunit</fullName>
    </submittedName>
</protein>
<dbReference type="EMBL" id="OX359470">
    <property type="protein sequence ID" value="CAI3971109.1"/>
    <property type="molecule type" value="Genomic_DNA"/>
</dbReference>
<evidence type="ECO:0000259" key="1">
    <source>
        <dbReference type="Pfam" id="PF21379"/>
    </source>
</evidence>
<reference evidence="2" key="1">
    <citation type="submission" date="2022-10" db="EMBL/GenBank/DDBJ databases">
        <authorList>
            <person name="Meaden S."/>
        </authorList>
    </citation>
    <scope>NUCLEOTIDE SEQUENCE</scope>
</reference>
<organism evidence="2">
    <name type="scientific">Ochrobactrum phage ORM_20</name>
    <dbReference type="NCBI Taxonomy" id="2985243"/>
    <lineage>
        <taxon>Viruses</taxon>
    </lineage>
</organism>
<name>A0A9N6WV99_9VIRU</name>